<dbReference type="GO" id="GO:0030410">
    <property type="term" value="F:nicotianamine synthase activity"/>
    <property type="evidence" value="ECO:0007669"/>
    <property type="project" value="InterPro"/>
</dbReference>
<evidence type="ECO:0000256" key="1">
    <source>
        <dbReference type="ARBA" id="ARBA00007009"/>
    </source>
</evidence>
<dbReference type="Gene3D" id="3.40.50.150">
    <property type="entry name" value="Vaccinia Virus protein VP39"/>
    <property type="match status" value="1"/>
</dbReference>
<evidence type="ECO:0000256" key="3">
    <source>
        <dbReference type="ARBA" id="ARBA00022691"/>
    </source>
</evidence>
<comment type="caution">
    <text evidence="4">The sequence shown here is derived from an EMBL/GenBank/DDBJ whole genome shotgun (WGS) entry which is preliminary data.</text>
</comment>
<dbReference type="InterPro" id="IPR004298">
    <property type="entry name" value="Nicotian_synth"/>
</dbReference>
<evidence type="ECO:0000256" key="2">
    <source>
        <dbReference type="ARBA" id="ARBA00022679"/>
    </source>
</evidence>
<dbReference type="Pfam" id="PF03059">
    <property type="entry name" value="NAS"/>
    <property type="match status" value="1"/>
</dbReference>
<evidence type="ECO:0000313" key="5">
    <source>
        <dbReference type="Proteomes" id="UP001174936"/>
    </source>
</evidence>
<dbReference type="InterPro" id="IPR029063">
    <property type="entry name" value="SAM-dependent_MTases_sf"/>
</dbReference>
<protein>
    <submittedName>
        <fullName evidence="4">Nicotianamine synthase</fullName>
    </submittedName>
</protein>
<proteinExistence type="inferred from homology"/>
<sequence>MTVLNATSARIAQQVLTTYAALLTLPDLKPSQEINGLLGALVPLCCEIHDNRVVSQVLENSTVKAIIPALRQLCSQSESCLESYWTDRVMGLGKDPDSVHEALKTFPYYENYEQLAWFELQAFRTAKGPKDSLPLKCAFLGSGPLPLSSLCLLEQLQGMSGSDKEVDIYNVDSDSEAIRLSKALIEKLGHRAQGMHFIQGRAGSREIDLSDMDVINLAALVGETQEQKEDIILKVARQMKVGAVMIVRSARGLRTCLYPEFDIQSDSCAEIRDILQPMTELHPMNRVVNSAIILRKIDPEVGPDGY</sequence>
<keyword evidence="5" id="KW-1185">Reference proteome</keyword>
<dbReference type="PANTHER" id="PTHR32266:SF12">
    <property type="entry name" value="NICOTIANAMINE SYNTHASE 3"/>
    <property type="match status" value="1"/>
</dbReference>
<dbReference type="GO" id="GO:0030418">
    <property type="term" value="P:nicotianamine biosynthetic process"/>
    <property type="evidence" value="ECO:0007669"/>
    <property type="project" value="InterPro"/>
</dbReference>
<gene>
    <name evidence="4" type="ORF">B0T16DRAFT_321747</name>
</gene>
<accession>A0AA39YI26</accession>
<keyword evidence="2" id="KW-0808">Transferase</keyword>
<name>A0AA39YI26_9PEZI</name>
<comment type="similarity">
    <text evidence="1">Belongs to the nicotianamine synthase (NAS)-like family.</text>
</comment>
<reference evidence="4" key="1">
    <citation type="submission" date="2023-06" db="EMBL/GenBank/DDBJ databases">
        <title>Genome-scale phylogeny and comparative genomics of the fungal order Sordariales.</title>
        <authorList>
            <consortium name="Lawrence Berkeley National Laboratory"/>
            <person name="Hensen N."/>
            <person name="Bonometti L."/>
            <person name="Westerberg I."/>
            <person name="Brannstrom I.O."/>
            <person name="Guillou S."/>
            <person name="Cros-Aarteil S."/>
            <person name="Calhoun S."/>
            <person name="Haridas S."/>
            <person name="Kuo A."/>
            <person name="Mondo S."/>
            <person name="Pangilinan J."/>
            <person name="Riley R."/>
            <person name="Labutti K."/>
            <person name="Andreopoulos B."/>
            <person name="Lipzen A."/>
            <person name="Chen C."/>
            <person name="Yanf M."/>
            <person name="Daum C."/>
            <person name="Ng V."/>
            <person name="Clum A."/>
            <person name="Steindorff A."/>
            <person name="Ohm R."/>
            <person name="Martin F."/>
            <person name="Silar P."/>
            <person name="Natvig D."/>
            <person name="Lalanne C."/>
            <person name="Gautier V."/>
            <person name="Ament-Velasquez S.L."/>
            <person name="Kruys A."/>
            <person name="Hutchinson M.I."/>
            <person name="Powell A.J."/>
            <person name="Barry K."/>
            <person name="Miller A.N."/>
            <person name="Grigoriev I.V."/>
            <person name="Debuchy R."/>
            <person name="Gladieux P."/>
            <person name="Thoren M.H."/>
            <person name="Johannesson H."/>
        </authorList>
    </citation>
    <scope>NUCLEOTIDE SEQUENCE</scope>
    <source>
        <strain evidence="4">SMH2532-1</strain>
    </source>
</reference>
<dbReference type="EMBL" id="JAULSV010000002">
    <property type="protein sequence ID" value="KAK0653023.1"/>
    <property type="molecule type" value="Genomic_DNA"/>
</dbReference>
<dbReference type="PANTHER" id="PTHR32266">
    <property type="entry name" value="NICOTIANAMINE SYNTHASE 3"/>
    <property type="match status" value="1"/>
</dbReference>
<dbReference type="Proteomes" id="UP001174936">
    <property type="component" value="Unassembled WGS sequence"/>
</dbReference>
<dbReference type="PROSITE" id="PS51142">
    <property type="entry name" value="NAS"/>
    <property type="match status" value="1"/>
</dbReference>
<evidence type="ECO:0000313" key="4">
    <source>
        <dbReference type="EMBL" id="KAK0653023.1"/>
    </source>
</evidence>
<organism evidence="4 5">
    <name type="scientific">Cercophora newfieldiana</name>
    <dbReference type="NCBI Taxonomy" id="92897"/>
    <lineage>
        <taxon>Eukaryota</taxon>
        <taxon>Fungi</taxon>
        <taxon>Dikarya</taxon>
        <taxon>Ascomycota</taxon>
        <taxon>Pezizomycotina</taxon>
        <taxon>Sordariomycetes</taxon>
        <taxon>Sordariomycetidae</taxon>
        <taxon>Sordariales</taxon>
        <taxon>Lasiosphaeriaceae</taxon>
        <taxon>Cercophora</taxon>
    </lineage>
</organism>
<keyword evidence="3" id="KW-0949">S-adenosyl-L-methionine</keyword>
<dbReference type="AlphaFoldDB" id="A0AA39YI26"/>